<sequence length="42" mass="4760">MSYATVIVCPQVNMFIVLLLMCIVHNMNCDVSIKGEYTNDVH</sequence>
<reference evidence="1 2" key="1">
    <citation type="submission" date="2019-04" db="EMBL/GenBank/DDBJ databases">
        <title>Genome sequencing of Clostridium botulinum Groups I-IV and Clostridium butyricum.</title>
        <authorList>
            <person name="Brunt J."/>
            <person name="Van Vliet A.H.M."/>
            <person name="Stringer S.C."/>
            <person name="Carter A.T."/>
            <person name="Peck M.W."/>
        </authorList>
    </citation>
    <scope>NUCLEOTIDE SEQUENCE [LARGE SCALE GENOMIC DNA]</scope>
    <source>
        <strain evidence="1 2">IFR 15/034</strain>
    </source>
</reference>
<name>A0AA43Y4L0_CLOBO</name>
<dbReference type="Proteomes" id="UP000482543">
    <property type="component" value="Unassembled WGS sequence"/>
</dbReference>
<evidence type="ECO:0000313" key="2">
    <source>
        <dbReference type="Proteomes" id="UP000482543"/>
    </source>
</evidence>
<dbReference type="EMBL" id="SWRJ01000001">
    <property type="protein sequence ID" value="NFI20194.1"/>
    <property type="molecule type" value="Genomic_DNA"/>
</dbReference>
<organism evidence="1 2">
    <name type="scientific">Clostridium botulinum</name>
    <dbReference type="NCBI Taxonomy" id="1491"/>
    <lineage>
        <taxon>Bacteria</taxon>
        <taxon>Bacillati</taxon>
        <taxon>Bacillota</taxon>
        <taxon>Clostridia</taxon>
        <taxon>Eubacteriales</taxon>
        <taxon>Clostridiaceae</taxon>
        <taxon>Clostridium</taxon>
    </lineage>
</organism>
<evidence type="ECO:0000313" key="1">
    <source>
        <dbReference type="EMBL" id="NFI20194.1"/>
    </source>
</evidence>
<dbReference type="AlphaFoldDB" id="A0AA43Y4L0"/>
<gene>
    <name evidence="1" type="ORF">FC964_02145</name>
</gene>
<accession>A0AA43Y4L0</accession>
<proteinExistence type="predicted"/>
<protein>
    <submittedName>
        <fullName evidence="1">Uncharacterized protein</fullName>
    </submittedName>
</protein>
<comment type="caution">
    <text evidence="1">The sequence shown here is derived from an EMBL/GenBank/DDBJ whole genome shotgun (WGS) entry which is preliminary data.</text>
</comment>